<comment type="caution">
    <text evidence="1">The sequence shown here is derived from an EMBL/GenBank/DDBJ whole genome shotgun (WGS) entry which is preliminary data.</text>
</comment>
<name>A0A5A7Q5J2_STRAF</name>
<dbReference type="OrthoDB" id="10615444at2759"/>
<evidence type="ECO:0000313" key="2">
    <source>
        <dbReference type="Proteomes" id="UP000325081"/>
    </source>
</evidence>
<evidence type="ECO:0000313" key="1">
    <source>
        <dbReference type="EMBL" id="GER39707.1"/>
    </source>
</evidence>
<dbReference type="AlphaFoldDB" id="A0A5A7Q5J2"/>
<protein>
    <submittedName>
        <fullName evidence="1">Retinoid-inducible serine carboxypeptidase</fullName>
    </submittedName>
</protein>
<organism evidence="1 2">
    <name type="scientific">Striga asiatica</name>
    <name type="common">Asiatic witchweed</name>
    <name type="synonym">Buchnera asiatica</name>
    <dbReference type="NCBI Taxonomy" id="4170"/>
    <lineage>
        <taxon>Eukaryota</taxon>
        <taxon>Viridiplantae</taxon>
        <taxon>Streptophyta</taxon>
        <taxon>Embryophyta</taxon>
        <taxon>Tracheophyta</taxon>
        <taxon>Spermatophyta</taxon>
        <taxon>Magnoliopsida</taxon>
        <taxon>eudicotyledons</taxon>
        <taxon>Gunneridae</taxon>
        <taxon>Pentapetalae</taxon>
        <taxon>asterids</taxon>
        <taxon>lamiids</taxon>
        <taxon>Lamiales</taxon>
        <taxon>Orobanchaceae</taxon>
        <taxon>Buchnereae</taxon>
        <taxon>Striga</taxon>
    </lineage>
</organism>
<sequence length="143" mass="16004">MGPLLSDVSRLDNNGLNESNSVANQIKQQLAAGKFAEATDSFDQLQDVISQNSDDVTKLRGNRTYHYRREVDQLLAHGVNVTIYNGQNSQKASIDWFFRSWTIKVLVREIHICTLLSINVPLDQPCTALDMIANITQSPPDLC</sequence>
<keyword evidence="1" id="KW-0378">Hydrolase</keyword>
<keyword evidence="1" id="KW-0645">Protease</keyword>
<accession>A0A5A7Q5J2</accession>
<keyword evidence="1" id="KW-0121">Carboxypeptidase</keyword>
<proteinExistence type="predicted"/>
<gene>
    <name evidence="1" type="ORF">STAS_16339</name>
</gene>
<dbReference type="EMBL" id="BKCP01005738">
    <property type="protein sequence ID" value="GER39707.1"/>
    <property type="molecule type" value="Genomic_DNA"/>
</dbReference>
<keyword evidence="2" id="KW-1185">Reference proteome</keyword>
<reference evidence="2" key="1">
    <citation type="journal article" date="2019" name="Curr. Biol.">
        <title>Genome Sequence of Striga asiatica Provides Insight into the Evolution of Plant Parasitism.</title>
        <authorList>
            <person name="Yoshida S."/>
            <person name="Kim S."/>
            <person name="Wafula E.K."/>
            <person name="Tanskanen J."/>
            <person name="Kim Y.M."/>
            <person name="Honaas L."/>
            <person name="Yang Z."/>
            <person name="Spallek T."/>
            <person name="Conn C.E."/>
            <person name="Ichihashi Y."/>
            <person name="Cheong K."/>
            <person name="Cui S."/>
            <person name="Der J.P."/>
            <person name="Gundlach H."/>
            <person name="Jiao Y."/>
            <person name="Hori C."/>
            <person name="Ishida J.K."/>
            <person name="Kasahara H."/>
            <person name="Kiba T."/>
            <person name="Kim M.S."/>
            <person name="Koo N."/>
            <person name="Laohavisit A."/>
            <person name="Lee Y.H."/>
            <person name="Lumba S."/>
            <person name="McCourt P."/>
            <person name="Mortimer J.C."/>
            <person name="Mutuku J.M."/>
            <person name="Nomura T."/>
            <person name="Sasaki-Sekimoto Y."/>
            <person name="Seto Y."/>
            <person name="Wang Y."/>
            <person name="Wakatake T."/>
            <person name="Sakakibara H."/>
            <person name="Demura T."/>
            <person name="Yamaguchi S."/>
            <person name="Yoneyama K."/>
            <person name="Manabe R.I."/>
            <person name="Nelson D.C."/>
            <person name="Schulman A.H."/>
            <person name="Timko M.P."/>
            <person name="dePamphilis C.W."/>
            <person name="Choi D."/>
            <person name="Shirasu K."/>
        </authorList>
    </citation>
    <scope>NUCLEOTIDE SEQUENCE [LARGE SCALE GENOMIC DNA]</scope>
    <source>
        <strain evidence="2">cv. UVA1</strain>
    </source>
</reference>
<dbReference type="Proteomes" id="UP000325081">
    <property type="component" value="Unassembled WGS sequence"/>
</dbReference>
<dbReference type="GO" id="GO:0004180">
    <property type="term" value="F:carboxypeptidase activity"/>
    <property type="evidence" value="ECO:0007669"/>
    <property type="project" value="UniProtKB-KW"/>
</dbReference>